<keyword evidence="4" id="KW-0808">Transferase</keyword>
<dbReference type="GO" id="GO:0004402">
    <property type="term" value="F:histone acetyltransferase activity"/>
    <property type="evidence" value="ECO:0007669"/>
    <property type="project" value="InterPro"/>
</dbReference>
<name>F0W9P4_9STRA</name>
<accession>F0W9P4</accession>
<dbReference type="HOGENOM" id="CLU_036024_2_0_1"/>
<evidence type="ECO:0000256" key="1">
    <source>
        <dbReference type="ARBA" id="ARBA00010543"/>
    </source>
</evidence>
<sequence>MSALPPHCAEDRETFMKNWSSIHAEKPVGLCVDKFSVDDKQFEIWECLTSENESFQRLFDNMQTMALWFIEGASIVDVADPRWCVYSLYHRVARSTESDESDDLLPIGYISVFRFYNPIGRKRLKSSASIQSNRSCLLSTNQNETRRICQALIFPPYQRQGHGKRLLECAMRRAREDDSVYEVTVEDPVPAFRKLRLLVDVEACVSLNSFNFQRKCDAFEFNQSKRTSGMSHVPESLPAGTMETAQKTLKLTNLETQMCFEVLRYVTIDQTNDAEMRAFRLQVKRRLYTQFIEDVELMSEARRKAFLQERYQAQIELYAPIATRIFNI</sequence>
<dbReference type="Pfam" id="PF10394">
    <property type="entry name" value="Hat1_N"/>
    <property type="match status" value="1"/>
</dbReference>
<dbReference type="PANTHER" id="PTHR12046">
    <property type="entry name" value="HISTONE ACETYLTRANSFERASE TYPE B CATALYTIC SUBUNIT"/>
    <property type="match status" value="1"/>
</dbReference>
<comment type="similarity">
    <text evidence="1">Belongs to the HAT1 family.</text>
</comment>
<dbReference type="AlphaFoldDB" id="F0W9P4"/>
<dbReference type="GO" id="GO:0005634">
    <property type="term" value="C:nucleus"/>
    <property type="evidence" value="ECO:0007669"/>
    <property type="project" value="InterPro"/>
</dbReference>
<dbReference type="InterPro" id="IPR017380">
    <property type="entry name" value="Hist_AcTrfase_B-typ_cat-su"/>
</dbReference>
<dbReference type="Gene3D" id="3.40.630.30">
    <property type="match status" value="1"/>
</dbReference>
<gene>
    <name evidence="4" type="primary">AlNc14C41G3499</name>
    <name evidence="4" type="ORF">ALNC14_040050</name>
</gene>
<reference evidence="4" key="1">
    <citation type="journal article" date="2011" name="PLoS Biol.">
        <title>Gene gain and loss during evolution of obligate parasitism in the white rust pathogen of Arabidopsis thaliana.</title>
        <authorList>
            <person name="Kemen E."/>
            <person name="Gardiner A."/>
            <person name="Schultz-Larsen T."/>
            <person name="Kemen A.C."/>
            <person name="Balmuth A.L."/>
            <person name="Robert-Seilaniantz A."/>
            <person name="Bailey K."/>
            <person name="Holub E."/>
            <person name="Studholme D.J."/>
            <person name="Maclean D."/>
            <person name="Jones J.D."/>
        </authorList>
    </citation>
    <scope>NUCLEOTIDE SEQUENCE</scope>
</reference>
<evidence type="ECO:0000256" key="2">
    <source>
        <dbReference type="ARBA" id="ARBA00048017"/>
    </source>
</evidence>
<organism evidence="4">
    <name type="scientific">Albugo laibachii Nc14</name>
    <dbReference type="NCBI Taxonomy" id="890382"/>
    <lineage>
        <taxon>Eukaryota</taxon>
        <taxon>Sar</taxon>
        <taxon>Stramenopiles</taxon>
        <taxon>Oomycota</taxon>
        <taxon>Peronosporomycetes</taxon>
        <taxon>Albuginales</taxon>
        <taxon>Albuginaceae</taxon>
        <taxon>Albugo</taxon>
    </lineage>
</organism>
<feature type="domain" description="Histone acetyl transferase HAT1 N-terminal" evidence="3">
    <location>
        <begin position="3"/>
        <end position="71"/>
    </location>
</feature>
<dbReference type="SUPFAM" id="SSF55729">
    <property type="entry name" value="Acyl-CoA N-acyltransferases (Nat)"/>
    <property type="match status" value="1"/>
</dbReference>
<dbReference type="GO" id="GO:0000781">
    <property type="term" value="C:chromosome, telomeric region"/>
    <property type="evidence" value="ECO:0007669"/>
    <property type="project" value="GOC"/>
</dbReference>
<dbReference type="GO" id="GO:0031509">
    <property type="term" value="P:subtelomeric heterochromatin formation"/>
    <property type="evidence" value="ECO:0007669"/>
    <property type="project" value="InterPro"/>
</dbReference>
<proteinExistence type="inferred from homology"/>
<comment type="catalytic activity">
    <reaction evidence="2">
        <text>L-lysyl-[protein] + acetyl-CoA = N(6)-acetyl-L-lysyl-[protein] + CoA + H(+)</text>
        <dbReference type="Rhea" id="RHEA:45948"/>
        <dbReference type="Rhea" id="RHEA-COMP:9752"/>
        <dbReference type="Rhea" id="RHEA-COMP:10731"/>
        <dbReference type="ChEBI" id="CHEBI:15378"/>
        <dbReference type="ChEBI" id="CHEBI:29969"/>
        <dbReference type="ChEBI" id="CHEBI:57287"/>
        <dbReference type="ChEBI" id="CHEBI:57288"/>
        <dbReference type="ChEBI" id="CHEBI:61930"/>
        <dbReference type="EC" id="2.3.1.48"/>
    </reaction>
</comment>
<reference evidence="4" key="2">
    <citation type="submission" date="2011-02" db="EMBL/GenBank/DDBJ databases">
        <authorList>
            <person name="MacLean D."/>
        </authorList>
    </citation>
    <scope>NUCLEOTIDE SEQUENCE</scope>
</reference>
<dbReference type="CDD" id="cd04301">
    <property type="entry name" value="NAT_SF"/>
    <property type="match status" value="1"/>
</dbReference>
<dbReference type="InterPro" id="IPR019467">
    <property type="entry name" value="Hat1_N"/>
</dbReference>
<protein>
    <submittedName>
        <fullName evidence="4">Histone acetyltransferase putative</fullName>
    </submittedName>
</protein>
<evidence type="ECO:0000259" key="3">
    <source>
        <dbReference type="Pfam" id="PF10394"/>
    </source>
</evidence>
<dbReference type="InterPro" id="IPR016181">
    <property type="entry name" value="Acyl_CoA_acyltransferase"/>
</dbReference>
<dbReference type="EMBL" id="FR824086">
    <property type="protein sequence ID" value="CCA17862.1"/>
    <property type="molecule type" value="Genomic_DNA"/>
</dbReference>
<evidence type="ECO:0000313" key="4">
    <source>
        <dbReference type="EMBL" id="CCA17862.1"/>
    </source>
</evidence>